<dbReference type="EMBL" id="CAJOBP010099489">
    <property type="protein sequence ID" value="CAF4971998.1"/>
    <property type="molecule type" value="Genomic_DNA"/>
</dbReference>
<organism evidence="1 2">
    <name type="scientific">Rotaria socialis</name>
    <dbReference type="NCBI Taxonomy" id="392032"/>
    <lineage>
        <taxon>Eukaryota</taxon>
        <taxon>Metazoa</taxon>
        <taxon>Spiralia</taxon>
        <taxon>Gnathifera</taxon>
        <taxon>Rotifera</taxon>
        <taxon>Eurotatoria</taxon>
        <taxon>Bdelloidea</taxon>
        <taxon>Philodinida</taxon>
        <taxon>Philodinidae</taxon>
        <taxon>Rotaria</taxon>
    </lineage>
</organism>
<reference evidence="1" key="1">
    <citation type="submission" date="2021-02" db="EMBL/GenBank/DDBJ databases">
        <authorList>
            <person name="Nowell W R."/>
        </authorList>
    </citation>
    <scope>NUCLEOTIDE SEQUENCE</scope>
</reference>
<evidence type="ECO:0000313" key="2">
    <source>
        <dbReference type="Proteomes" id="UP000663873"/>
    </source>
</evidence>
<sequence>MHKTEYVLQFIIDSILPKLANTNMDTNYLQGPIETLYHIIDKQA</sequence>
<comment type="caution">
    <text evidence="1">The sequence shown here is derived from an EMBL/GenBank/DDBJ whole genome shotgun (WGS) entry which is preliminary data.</text>
</comment>
<protein>
    <submittedName>
        <fullName evidence="1">Uncharacterized protein</fullName>
    </submittedName>
</protein>
<feature type="non-terminal residue" evidence="1">
    <location>
        <position position="1"/>
    </location>
</feature>
<accession>A0A821Z5J5</accession>
<gene>
    <name evidence="1" type="ORF">UJA718_LOCUS48809</name>
</gene>
<name>A0A821Z5J5_9BILA</name>
<keyword evidence="2" id="KW-1185">Reference proteome</keyword>
<dbReference type="Proteomes" id="UP000663873">
    <property type="component" value="Unassembled WGS sequence"/>
</dbReference>
<dbReference type="AlphaFoldDB" id="A0A821Z5J5"/>
<proteinExistence type="predicted"/>
<evidence type="ECO:0000313" key="1">
    <source>
        <dbReference type="EMBL" id="CAF4971998.1"/>
    </source>
</evidence>